<keyword evidence="7" id="KW-1185">Reference proteome</keyword>
<feature type="signal peptide" evidence="5">
    <location>
        <begin position="1"/>
        <end position="19"/>
    </location>
</feature>
<dbReference type="PANTHER" id="PTHR11967:SF2">
    <property type="entry name" value="ALPHA-1-ACID GLYCOPROTEIN 1"/>
    <property type="match status" value="1"/>
</dbReference>
<accession>A0A6G0HU83</accession>
<dbReference type="EMBL" id="REGW02000019">
    <property type="protein sequence ID" value="KAE8282582.1"/>
    <property type="molecule type" value="Genomic_DNA"/>
</dbReference>
<gene>
    <name evidence="6" type="ORF">D5F01_LYC19993</name>
</gene>
<sequence>MSVVKQVMLLLLAAIGTNAALGPEDCDGLNVTLPANQLHEIYGGWVLVWSIADNLPFSSLISNLSSSKIELRLLPDNSTITYHEWNLFQDKSCTRYLLNMSLVSGSENFTLNYITGTVEKNGVVSQYNDSFKVTFFKMCPDCLMMVYRGDAGQILLSYRKEGHHQDVEQLKASHRDNEKMAECLGLPHANAFSYDGAADFCPKTSPPAAVELERP</sequence>
<dbReference type="Gene3D" id="2.40.128.20">
    <property type="match status" value="1"/>
</dbReference>
<evidence type="ECO:0000313" key="6">
    <source>
        <dbReference type="EMBL" id="KAE8282582.1"/>
    </source>
</evidence>
<evidence type="ECO:0000256" key="5">
    <source>
        <dbReference type="SAM" id="SignalP"/>
    </source>
</evidence>
<evidence type="ECO:0000256" key="2">
    <source>
        <dbReference type="ARBA" id="ARBA00022525"/>
    </source>
</evidence>
<dbReference type="AlphaFoldDB" id="A0A6G0HU83"/>
<dbReference type="KEGG" id="lco:104934314"/>
<keyword evidence="3 5" id="KW-0732">Signal</keyword>
<name>A0A6G0HU83_LARCR</name>
<dbReference type="Proteomes" id="UP000424527">
    <property type="component" value="Unassembled WGS sequence"/>
</dbReference>
<evidence type="ECO:0000256" key="1">
    <source>
        <dbReference type="ARBA" id="ARBA00004613"/>
    </source>
</evidence>
<comment type="caution">
    <text evidence="6">The sequence shown here is derived from an EMBL/GenBank/DDBJ whole genome shotgun (WGS) entry which is preliminary data.</text>
</comment>
<dbReference type="GO" id="GO:0005576">
    <property type="term" value="C:extracellular region"/>
    <property type="evidence" value="ECO:0007669"/>
    <property type="project" value="UniProtKB-SubCell"/>
</dbReference>
<evidence type="ECO:0000256" key="4">
    <source>
        <dbReference type="ARBA" id="ARBA00023180"/>
    </source>
</evidence>
<dbReference type="PANTHER" id="PTHR11967">
    <property type="entry name" value="ALPHA-1-ACID GLYCOPROTEIN"/>
    <property type="match status" value="1"/>
</dbReference>
<evidence type="ECO:0000256" key="3">
    <source>
        <dbReference type="ARBA" id="ARBA00022729"/>
    </source>
</evidence>
<dbReference type="OrthoDB" id="8929479at2759"/>
<keyword evidence="2" id="KW-0964">Secreted</keyword>
<reference evidence="6 7" key="1">
    <citation type="submission" date="2019-07" db="EMBL/GenBank/DDBJ databases">
        <title>Chromosome genome assembly for large yellow croaker.</title>
        <authorList>
            <person name="Xiao S."/>
        </authorList>
    </citation>
    <scope>NUCLEOTIDE SEQUENCE [LARGE SCALE GENOMIC DNA]</scope>
    <source>
        <strain evidence="6">JMULYC20181020</strain>
        <tissue evidence="6">Muscle</tissue>
    </source>
</reference>
<protein>
    <recommendedName>
        <fullName evidence="8">Saxitoxin and tetrodotoxin-binding protein 1</fullName>
    </recommendedName>
</protein>
<organism evidence="6 7">
    <name type="scientific">Larimichthys crocea</name>
    <name type="common">Large yellow croaker</name>
    <name type="synonym">Pseudosciaena crocea</name>
    <dbReference type="NCBI Taxonomy" id="215358"/>
    <lineage>
        <taxon>Eukaryota</taxon>
        <taxon>Metazoa</taxon>
        <taxon>Chordata</taxon>
        <taxon>Craniata</taxon>
        <taxon>Vertebrata</taxon>
        <taxon>Euteleostomi</taxon>
        <taxon>Actinopterygii</taxon>
        <taxon>Neopterygii</taxon>
        <taxon>Teleostei</taxon>
        <taxon>Neoteleostei</taxon>
        <taxon>Acanthomorphata</taxon>
        <taxon>Eupercaria</taxon>
        <taxon>Sciaenidae</taxon>
        <taxon>Larimichthys</taxon>
    </lineage>
</organism>
<proteinExistence type="predicted"/>
<keyword evidence="4" id="KW-0325">Glycoprotein</keyword>
<feature type="chain" id="PRO_5026078121" description="Saxitoxin and tetrodotoxin-binding protein 1" evidence="5">
    <location>
        <begin position="20"/>
        <end position="215"/>
    </location>
</feature>
<comment type="subcellular location">
    <subcellularLocation>
        <location evidence="1">Secreted</location>
    </subcellularLocation>
</comment>
<evidence type="ECO:0008006" key="8">
    <source>
        <dbReference type="Google" id="ProtNLM"/>
    </source>
</evidence>
<dbReference type="InterPro" id="IPR012674">
    <property type="entry name" value="Calycin"/>
</dbReference>
<evidence type="ECO:0000313" key="7">
    <source>
        <dbReference type="Proteomes" id="UP000424527"/>
    </source>
</evidence>